<evidence type="ECO:0000256" key="2">
    <source>
        <dbReference type="SAM" id="Phobius"/>
    </source>
</evidence>
<keyword evidence="5" id="KW-1185">Reference proteome</keyword>
<feature type="compositionally biased region" description="Polar residues" evidence="1">
    <location>
        <begin position="1"/>
        <end position="14"/>
    </location>
</feature>
<dbReference type="PANTHER" id="PTHR43081:SF1">
    <property type="entry name" value="ADENYLATE CYCLASE, TERMINAL-DIFFERENTIATION SPECIFIC"/>
    <property type="match status" value="1"/>
</dbReference>
<dbReference type="KEGG" id="ngr:NAEGRDRAFT_66217"/>
<dbReference type="SUPFAM" id="SSF55073">
    <property type="entry name" value="Nucleotide cyclase"/>
    <property type="match status" value="1"/>
</dbReference>
<dbReference type="Gene3D" id="3.30.70.1230">
    <property type="entry name" value="Nucleotide cyclase"/>
    <property type="match status" value="1"/>
</dbReference>
<dbReference type="GO" id="GO:0006171">
    <property type="term" value="P:cAMP biosynthetic process"/>
    <property type="evidence" value="ECO:0007669"/>
    <property type="project" value="TreeGrafter"/>
</dbReference>
<keyword evidence="2" id="KW-1133">Transmembrane helix</keyword>
<evidence type="ECO:0000313" key="4">
    <source>
        <dbReference type="EMBL" id="EFC45906.1"/>
    </source>
</evidence>
<feature type="region of interest" description="Disordered" evidence="1">
    <location>
        <begin position="1"/>
        <end position="44"/>
    </location>
</feature>
<dbReference type="InterPro" id="IPR001054">
    <property type="entry name" value="A/G_cyclase"/>
</dbReference>
<dbReference type="InterPro" id="IPR029787">
    <property type="entry name" value="Nucleotide_cyclase"/>
</dbReference>
<dbReference type="OrthoDB" id="60033at2759"/>
<dbReference type="GO" id="GO:0035556">
    <property type="term" value="P:intracellular signal transduction"/>
    <property type="evidence" value="ECO:0007669"/>
    <property type="project" value="InterPro"/>
</dbReference>
<organism evidence="5">
    <name type="scientific">Naegleria gruberi</name>
    <name type="common">Amoeba</name>
    <dbReference type="NCBI Taxonomy" id="5762"/>
    <lineage>
        <taxon>Eukaryota</taxon>
        <taxon>Discoba</taxon>
        <taxon>Heterolobosea</taxon>
        <taxon>Tetramitia</taxon>
        <taxon>Eutetramitia</taxon>
        <taxon>Vahlkampfiidae</taxon>
        <taxon>Naegleria</taxon>
    </lineage>
</organism>
<dbReference type="eggNOG" id="KOG1023">
    <property type="taxonomic scope" value="Eukaryota"/>
</dbReference>
<dbReference type="Pfam" id="PF00211">
    <property type="entry name" value="Guanylate_cyc"/>
    <property type="match status" value="1"/>
</dbReference>
<dbReference type="GeneID" id="8850521"/>
<feature type="compositionally biased region" description="Polar residues" evidence="1">
    <location>
        <begin position="23"/>
        <end position="32"/>
    </location>
</feature>
<protein>
    <submittedName>
        <fullName evidence="4">Predicted protein</fullName>
    </submittedName>
</protein>
<dbReference type="PANTHER" id="PTHR43081">
    <property type="entry name" value="ADENYLATE CYCLASE, TERMINAL-DIFFERENTIATION SPECIFIC-RELATED"/>
    <property type="match status" value="1"/>
</dbReference>
<keyword evidence="2" id="KW-0812">Transmembrane</keyword>
<feature type="domain" description="Guanylate cyclase" evidence="3">
    <location>
        <begin position="582"/>
        <end position="714"/>
    </location>
</feature>
<reference evidence="4 5" key="1">
    <citation type="journal article" date="2010" name="Cell">
        <title>The genome of Naegleria gruberi illuminates early eukaryotic versatility.</title>
        <authorList>
            <person name="Fritz-Laylin L.K."/>
            <person name="Prochnik S.E."/>
            <person name="Ginger M.L."/>
            <person name="Dacks J.B."/>
            <person name="Carpenter M.L."/>
            <person name="Field M.C."/>
            <person name="Kuo A."/>
            <person name="Paredez A."/>
            <person name="Chapman J."/>
            <person name="Pham J."/>
            <person name="Shu S."/>
            <person name="Neupane R."/>
            <person name="Cipriano M."/>
            <person name="Mancuso J."/>
            <person name="Tu H."/>
            <person name="Salamov A."/>
            <person name="Lindquist E."/>
            <person name="Shapiro H."/>
            <person name="Lucas S."/>
            <person name="Grigoriev I.V."/>
            <person name="Cande W.Z."/>
            <person name="Fulton C."/>
            <person name="Rokhsar D.S."/>
            <person name="Dawson S.C."/>
        </authorList>
    </citation>
    <scope>NUCLEOTIDE SEQUENCE [LARGE SCALE GENOMIC DNA]</scope>
    <source>
        <strain evidence="4 5">NEG-M</strain>
    </source>
</reference>
<feature type="transmembrane region" description="Helical" evidence="2">
    <location>
        <begin position="451"/>
        <end position="475"/>
    </location>
</feature>
<dbReference type="PROSITE" id="PS50125">
    <property type="entry name" value="GUANYLATE_CYCLASE_2"/>
    <property type="match status" value="1"/>
</dbReference>
<dbReference type="InParanoid" id="D2VBH3"/>
<name>D2VBH3_NAEGR</name>
<dbReference type="CDD" id="cd07302">
    <property type="entry name" value="CHD"/>
    <property type="match status" value="1"/>
</dbReference>
<evidence type="ECO:0000313" key="5">
    <source>
        <dbReference type="Proteomes" id="UP000006671"/>
    </source>
</evidence>
<gene>
    <name evidence="4" type="ORF">NAEGRDRAFT_66217</name>
</gene>
<dbReference type="VEuPathDB" id="AmoebaDB:NAEGRDRAFT_66217"/>
<evidence type="ECO:0000256" key="1">
    <source>
        <dbReference type="SAM" id="MobiDB-lite"/>
    </source>
</evidence>
<keyword evidence="2" id="KW-0472">Membrane</keyword>
<sequence length="842" mass="96170">MGMSKITPSPSNESLEVVRKENLTNSRSSWQRTRQEDSQGHLAHGVNMRDSVEEIFTSKNQVLKTADSKIDKEEVKVELHDNHRDVAKSLKKILSIKCCFSLSIVLLSLISTLTIFAITLSVQQQSIEEFTKVMGSNLKFSASEFISNFMAAPFRITESVGRSLYNEEIVPFEYSKIYSTLFAQFVVNNVSYVSYTRKDDLYIGLFWSDRGLPAIDVYRDGCWVNGTYEVTSIDARTDVVPDPVDYCDNYYVNHLDDLYWWKQGNILGKITWGDAYCDKDGFYWVSSYFPIKNESNIVLNKYTKTLEPEMNVLISVDMDLASVSIFLYQNLEISKNSFIYVVQSKDMVIVATSKLNDTIFIFDLEAEGFIQKKRLNESSIPTVAKIGSELIHTYGTSLVNVSIPLTKFYVNGAEYRLEVVDIKDKYGLDWKCMIFIAIDDYMGNVYTLRDVVLIVDSLVVVISLVVGIIISYFVTSPLTQLGKKMEELQNIQIDTADLISEVTSRASESDRNDQEQDMDLEKVEDQGRNSIFYEVFVLQDHFSRMSSVMKGFMKYVPVEIVSTFMKGDQSSFELGVRSKKMAIFFSDIKGFTTISEQLEPGVLIKMLNIYFEKTCTIIYKNKGVLDKFIGDALMVLFNAPDTIEKYEYLAVKSALDIQKMLNLLNKRFIKHNLPQLYTRIGISVGDCLVGNIGSSYRYSYTCIGDTVNLAARLEGINKLYSTNMLISDTCYEKVKTLVVCRLIDCVAVKGKAIGRRIYSPVGQRLEIGDEVQRMCDRYATILETHYWKRDFKTALKEFEIFLEEYPDDGPSQEMMSRCCMYMSGELPMPPENWTGVYMATEK</sequence>
<feature type="transmembrane region" description="Helical" evidence="2">
    <location>
        <begin position="98"/>
        <end position="122"/>
    </location>
</feature>
<dbReference type="InterPro" id="IPR050697">
    <property type="entry name" value="Adenylyl/Guanylyl_Cyclase_3/4"/>
</dbReference>
<dbReference type="Proteomes" id="UP000006671">
    <property type="component" value="Unassembled WGS sequence"/>
</dbReference>
<dbReference type="RefSeq" id="XP_002678650.1">
    <property type="nucleotide sequence ID" value="XM_002678604.1"/>
</dbReference>
<dbReference type="SMART" id="SM00044">
    <property type="entry name" value="CYCc"/>
    <property type="match status" value="1"/>
</dbReference>
<dbReference type="EMBL" id="GG738861">
    <property type="protein sequence ID" value="EFC45906.1"/>
    <property type="molecule type" value="Genomic_DNA"/>
</dbReference>
<evidence type="ECO:0000259" key="3">
    <source>
        <dbReference type="PROSITE" id="PS50125"/>
    </source>
</evidence>
<proteinExistence type="predicted"/>
<accession>D2VBH3</accession>
<dbReference type="AlphaFoldDB" id="D2VBH3"/>